<accession>A0A643FCU1</accession>
<dbReference type="Gene3D" id="1.10.760.10">
    <property type="entry name" value="Cytochrome c-like domain"/>
    <property type="match status" value="1"/>
</dbReference>
<evidence type="ECO:0000256" key="1">
    <source>
        <dbReference type="ARBA" id="ARBA00022617"/>
    </source>
</evidence>
<organism evidence="7 8">
    <name type="scientific">Ideonella dechloratans</name>
    <dbReference type="NCBI Taxonomy" id="36863"/>
    <lineage>
        <taxon>Bacteria</taxon>
        <taxon>Pseudomonadati</taxon>
        <taxon>Pseudomonadota</taxon>
        <taxon>Betaproteobacteria</taxon>
        <taxon>Burkholderiales</taxon>
        <taxon>Sphaerotilaceae</taxon>
        <taxon>Ideonella</taxon>
    </lineage>
</organism>
<dbReference type="Pfam" id="PF00034">
    <property type="entry name" value="Cytochrom_C"/>
    <property type="match status" value="1"/>
</dbReference>
<name>A0A643FCU1_IDEDE</name>
<proteinExistence type="predicted"/>
<dbReference type="GO" id="GO:0046872">
    <property type="term" value="F:metal ion binding"/>
    <property type="evidence" value="ECO:0007669"/>
    <property type="project" value="UniProtKB-KW"/>
</dbReference>
<evidence type="ECO:0000256" key="4">
    <source>
        <dbReference type="PROSITE-ProRule" id="PRU00433"/>
    </source>
</evidence>
<feature type="chain" id="PRO_5024925331" evidence="5">
    <location>
        <begin position="30"/>
        <end position="217"/>
    </location>
</feature>
<dbReference type="NCBIfam" id="TIGR04485">
    <property type="entry name" value="thiosulf_SoxX"/>
    <property type="match status" value="1"/>
</dbReference>
<gene>
    <name evidence="7" type="primary">soxX</name>
    <name evidence="7" type="ORF">F7Q92_11115</name>
</gene>
<dbReference type="OrthoDB" id="8562939at2"/>
<dbReference type="EMBL" id="VZPB01000023">
    <property type="protein sequence ID" value="KAB0581796.1"/>
    <property type="molecule type" value="Genomic_DNA"/>
</dbReference>
<evidence type="ECO:0000313" key="8">
    <source>
        <dbReference type="Proteomes" id="UP000430120"/>
    </source>
</evidence>
<dbReference type="PROSITE" id="PS51007">
    <property type="entry name" value="CYTC"/>
    <property type="match status" value="1"/>
</dbReference>
<keyword evidence="5" id="KW-0732">Signal</keyword>
<dbReference type="PROSITE" id="PS51257">
    <property type="entry name" value="PROKAR_LIPOPROTEIN"/>
    <property type="match status" value="1"/>
</dbReference>
<protein>
    <submittedName>
        <fullName evidence="7">Sulfur oxidation c-type cytochrome SoxX</fullName>
    </submittedName>
</protein>
<dbReference type="GO" id="GO:0009055">
    <property type="term" value="F:electron transfer activity"/>
    <property type="evidence" value="ECO:0007669"/>
    <property type="project" value="InterPro"/>
</dbReference>
<keyword evidence="8" id="KW-1185">Reference proteome</keyword>
<dbReference type="InterPro" id="IPR036909">
    <property type="entry name" value="Cyt_c-like_dom_sf"/>
</dbReference>
<feature type="signal peptide" evidence="5">
    <location>
        <begin position="1"/>
        <end position="29"/>
    </location>
</feature>
<keyword evidence="2 4" id="KW-0479">Metal-binding</keyword>
<dbReference type="GO" id="GO:0020037">
    <property type="term" value="F:heme binding"/>
    <property type="evidence" value="ECO:0007669"/>
    <property type="project" value="InterPro"/>
</dbReference>
<feature type="domain" description="Cytochrome c" evidence="6">
    <location>
        <begin position="96"/>
        <end position="212"/>
    </location>
</feature>
<dbReference type="InterPro" id="IPR009056">
    <property type="entry name" value="Cyt_c-like_dom"/>
</dbReference>
<reference evidence="7 8" key="1">
    <citation type="submission" date="2019-09" db="EMBL/GenBank/DDBJ databases">
        <title>Draft genome sequences of 48 bacterial type strains from the CCUG.</title>
        <authorList>
            <person name="Tunovic T."/>
            <person name="Pineiro-Iglesias B."/>
            <person name="Unosson C."/>
            <person name="Inganas E."/>
            <person name="Ohlen M."/>
            <person name="Cardew S."/>
            <person name="Jensie-Markopoulos S."/>
            <person name="Salva-Serra F."/>
            <person name="Jaen-Luchoro D."/>
            <person name="Karlsson R."/>
            <person name="Svensson-Stadler L."/>
            <person name="Chun J."/>
            <person name="Moore E."/>
        </authorList>
    </citation>
    <scope>NUCLEOTIDE SEQUENCE [LARGE SCALE GENOMIC DNA]</scope>
    <source>
        <strain evidence="7 8">CCUG 30977</strain>
    </source>
</reference>
<keyword evidence="3 4" id="KW-0408">Iron</keyword>
<evidence type="ECO:0000313" key="7">
    <source>
        <dbReference type="EMBL" id="KAB0581796.1"/>
    </source>
</evidence>
<dbReference type="SUPFAM" id="SSF46626">
    <property type="entry name" value="Cytochrome c"/>
    <property type="match status" value="1"/>
</dbReference>
<evidence type="ECO:0000256" key="5">
    <source>
        <dbReference type="SAM" id="SignalP"/>
    </source>
</evidence>
<comment type="caution">
    <text evidence="7">The sequence shown here is derived from an EMBL/GenBank/DDBJ whole genome shotgun (WGS) entry which is preliminary data.</text>
</comment>
<evidence type="ECO:0000259" key="6">
    <source>
        <dbReference type="PROSITE" id="PS51007"/>
    </source>
</evidence>
<dbReference type="AlphaFoldDB" id="A0A643FCU1"/>
<evidence type="ECO:0000256" key="3">
    <source>
        <dbReference type="ARBA" id="ARBA00023004"/>
    </source>
</evidence>
<sequence>MQRHHVLLSVSAVLAASLAVIGCASAPTAADLDRQTQAMMHASFQAKGIAGLDRLDQDAVQAACSSPTGAPEAAAKQIEAAEFAQIRWPEGGRYIGDWKVGEKLAQNGRGMTWSDQSTDPATNGAQCYNCHQITKQEISYGTIGPSLYNYGKIRGVKNLNDPASAPIIQYTWGKLWDSKAYSACSTMPRFGHGKLLNEQQLRDVMALLLDPQSPVNQ</sequence>
<dbReference type="InterPro" id="IPR030999">
    <property type="entry name" value="Thiosulf_SoxX"/>
</dbReference>
<keyword evidence="1 4" id="KW-0349">Heme</keyword>
<dbReference type="Proteomes" id="UP000430120">
    <property type="component" value="Unassembled WGS sequence"/>
</dbReference>
<evidence type="ECO:0000256" key="2">
    <source>
        <dbReference type="ARBA" id="ARBA00022723"/>
    </source>
</evidence>